<keyword evidence="4" id="KW-1185">Reference proteome</keyword>
<protein>
    <submittedName>
        <fullName evidence="3">Uncharacterized protein</fullName>
    </submittedName>
</protein>
<accession>A0AA41PYK7</accession>
<evidence type="ECO:0000313" key="4">
    <source>
        <dbReference type="Proteomes" id="UP001165378"/>
    </source>
</evidence>
<dbReference type="EMBL" id="JAKFHA010000002">
    <property type="protein sequence ID" value="MCF2526857.1"/>
    <property type="molecule type" value="Genomic_DNA"/>
</dbReference>
<keyword evidence="2" id="KW-0472">Membrane</keyword>
<comment type="caution">
    <text evidence="3">The sequence shown here is derived from an EMBL/GenBank/DDBJ whole genome shotgun (WGS) entry which is preliminary data.</text>
</comment>
<evidence type="ECO:0000256" key="2">
    <source>
        <dbReference type="SAM" id="Phobius"/>
    </source>
</evidence>
<feature type="region of interest" description="Disordered" evidence="1">
    <location>
        <begin position="34"/>
        <end position="63"/>
    </location>
</feature>
<keyword evidence="2" id="KW-0812">Transmembrane</keyword>
<dbReference type="Proteomes" id="UP001165378">
    <property type="component" value="Unassembled WGS sequence"/>
</dbReference>
<dbReference type="AlphaFoldDB" id="A0AA41PYK7"/>
<sequence>MVLVGLLVSVASMVGIVYTVMLYDNTMKEAGWTETGLTDSELPGPRGLGADFPPATDAAGVRS</sequence>
<organism evidence="3 4">
    <name type="scientific">Yinghuangia soli</name>
    <dbReference type="NCBI Taxonomy" id="2908204"/>
    <lineage>
        <taxon>Bacteria</taxon>
        <taxon>Bacillati</taxon>
        <taxon>Actinomycetota</taxon>
        <taxon>Actinomycetes</taxon>
        <taxon>Kitasatosporales</taxon>
        <taxon>Streptomycetaceae</taxon>
        <taxon>Yinghuangia</taxon>
    </lineage>
</organism>
<dbReference type="RefSeq" id="WP_235050985.1">
    <property type="nucleotide sequence ID" value="NZ_JAKFHA010000002.1"/>
</dbReference>
<name>A0AA41PYK7_9ACTN</name>
<reference evidence="3" key="1">
    <citation type="submission" date="2022-01" db="EMBL/GenBank/DDBJ databases">
        <title>Genome-Based Taxonomic Classification of the Phylum Actinobacteria.</title>
        <authorList>
            <person name="Gao Y."/>
        </authorList>
    </citation>
    <scope>NUCLEOTIDE SEQUENCE</scope>
    <source>
        <strain evidence="3">KLBMP 8922</strain>
    </source>
</reference>
<evidence type="ECO:0000313" key="3">
    <source>
        <dbReference type="EMBL" id="MCF2526857.1"/>
    </source>
</evidence>
<feature type="transmembrane region" description="Helical" evidence="2">
    <location>
        <begin position="6"/>
        <end position="23"/>
    </location>
</feature>
<keyword evidence="2" id="KW-1133">Transmembrane helix</keyword>
<gene>
    <name evidence="3" type="ORF">LZ495_06445</name>
</gene>
<evidence type="ECO:0000256" key="1">
    <source>
        <dbReference type="SAM" id="MobiDB-lite"/>
    </source>
</evidence>
<proteinExistence type="predicted"/>